<feature type="region of interest" description="Disordered" evidence="1">
    <location>
        <begin position="164"/>
        <end position="187"/>
    </location>
</feature>
<keyword evidence="2" id="KW-0472">Membrane</keyword>
<proteinExistence type="predicted"/>
<keyword evidence="2" id="KW-0812">Transmembrane</keyword>
<dbReference type="EMBL" id="BSDI01000099">
    <property type="protein sequence ID" value="GLI03748.1"/>
    <property type="molecule type" value="Genomic_DNA"/>
</dbReference>
<dbReference type="Proteomes" id="UP001144280">
    <property type="component" value="Unassembled WGS sequence"/>
</dbReference>
<dbReference type="Pfam" id="PF07332">
    <property type="entry name" value="Phage_holin_3_6"/>
    <property type="match status" value="1"/>
</dbReference>
<evidence type="ECO:0000256" key="2">
    <source>
        <dbReference type="SAM" id="Phobius"/>
    </source>
</evidence>
<gene>
    <name evidence="3" type="ORF">Pa4123_90280</name>
</gene>
<comment type="caution">
    <text evidence="3">The sequence shown here is derived from an EMBL/GenBank/DDBJ whole genome shotgun (WGS) entry which is preliminary data.</text>
</comment>
<organism evidence="3 4">
    <name type="scientific">Phytohabitans aurantiacus</name>
    <dbReference type="NCBI Taxonomy" id="3016789"/>
    <lineage>
        <taxon>Bacteria</taxon>
        <taxon>Bacillati</taxon>
        <taxon>Actinomycetota</taxon>
        <taxon>Actinomycetes</taxon>
        <taxon>Micromonosporales</taxon>
        <taxon>Micromonosporaceae</taxon>
    </lineage>
</organism>
<keyword evidence="2" id="KW-1133">Transmembrane helix</keyword>
<evidence type="ECO:0000256" key="1">
    <source>
        <dbReference type="SAM" id="MobiDB-lite"/>
    </source>
</evidence>
<keyword evidence="4" id="KW-1185">Reference proteome</keyword>
<evidence type="ECO:0000313" key="4">
    <source>
        <dbReference type="Proteomes" id="UP001144280"/>
    </source>
</evidence>
<reference evidence="3" key="1">
    <citation type="submission" date="2022-12" db="EMBL/GenBank/DDBJ databases">
        <title>New Phytohabitans aurantiacus sp. RD004123 nov., an actinomycete isolated from soil.</title>
        <authorList>
            <person name="Triningsih D.W."/>
            <person name="Harunari E."/>
            <person name="Igarashi Y."/>
        </authorList>
    </citation>
    <scope>NUCLEOTIDE SEQUENCE</scope>
    <source>
        <strain evidence="3">RD004123</strain>
    </source>
</reference>
<evidence type="ECO:0000313" key="3">
    <source>
        <dbReference type="EMBL" id="GLI03748.1"/>
    </source>
</evidence>
<accession>A0ABQ5RBF7</accession>
<evidence type="ECO:0008006" key="5">
    <source>
        <dbReference type="Google" id="ProtNLM"/>
    </source>
</evidence>
<feature type="transmembrane region" description="Helical" evidence="2">
    <location>
        <begin position="85"/>
        <end position="106"/>
    </location>
</feature>
<protein>
    <recommendedName>
        <fullName evidence="5">Transporter</fullName>
    </recommendedName>
</protein>
<dbReference type="InterPro" id="IPR009937">
    <property type="entry name" value="Phage_holin_3_6"/>
</dbReference>
<feature type="transmembrane region" description="Helical" evidence="2">
    <location>
        <begin position="50"/>
        <end position="79"/>
    </location>
</feature>
<name>A0ABQ5RBF7_9ACTN</name>
<sequence length="187" mass="19263">MADVLKNGARPVAEQSTGELVQRASEQISRLVRDELALAKAELAEKGKHAGLGIGLFGGGGALAFYGLGALVATGILLLDLVLPAWAAALIVTVVLFVMAGVLALVGRRQVKQAVPPTPSAAAMSVRADVDAVTSAIKKDAVKQDAVTQDAVKDDAVKQDAVKQDAAKKDRVTGGIKKDRVTGGRFA</sequence>